<protein>
    <submittedName>
        <fullName evidence="6">L-arabinose-binding periplasmic protein AraF</fullName>
    </submittedName>
</protein>
<dbReference type="PROSITE" id="PS51257">
    <property type="entry name" value="PROKAR_LIPOPROTEIN"/>
    <property type="match status" value="1"/>
</dbReference>
<gene>
    <name evidence="6" type="ORF">MOS_186</name>
</gene>
<dbReference type="InterPro" id="IPR050555">
    <property type="entry name" value="Bact_Solute-Bind_Prot2"/>
</dbReference>
<dbReference type="Pfam" id="PF13407">
    <property type="entry name" value="Peripla_BP_4"/>
    <property type="match status" value="1"/>
</dbReference>
<accession>A0AAI8AMF3</accession>
<dbReference type="EMBL" id="CP003914">
    <property type="protein sequence ID" value="AFX74115.1"/>
    <property type="molecule type" value="Genomic_DNA"/>
</dbReference>
<dbReference type="RefSeq" id="WP_015084052.1">
    <property type="nucleotide sequence ID" value="NC_019552.1"/>
</dbReference>
<name>A0AAI8AMF3_MESHY</name>
<evidence type="ECO:0000313" key="6">
    <source>
        <dbReference type="EMBL" id="AFX74115.1"/>
    </source>
</evidence>
<proteinExistence type="predicted"/>
<dbReference type="AlphaFoldDB" id="A0AAI8AMF3"/>
<dbReference type="Gene3D" id="3.40.50.2300">
    <property type="match status" value="2"/>
</dbReference>
<reference evidence="6 7" key="1">
    <citation type="journal article" date="2013" name="Genome Announc.">
        <title>Complete Genome Sequence of Mycoplasma hyorhinis Strain SK76.</title>
        <authorList>
            <person name="Goodison S."/>
            <person name="Urquidi V."/>
            <person name="Kumar D."/>
            <person name="Reyes L."/>
            <person name="Rosser C.J."/>
        </authorList>
    </citation>
    <scope>NUCLEOTIDE SEQUENCE [LARGE SCALE GENOMIC DNA]</scope>
    <source>
        <strain evidence="6 7">SK76</strain>
    </source>
</reference>
<evidence type="ECO:0000256" key="4">
    <source>
        <dbReference type="SAM" id="SignalP"/>
    </source>
</evidence>
<dbReference type="InterPro" id="IPR028082">
    <property type="entry name" value="Peripla_BP_I"/>
</dbReference>
<dbReference type="NCBIfam" id="NF045705">
    <property type="entry name" value="SurfProtP46"/>
    <property type="match status" value="1"/>
</dbReference>
<dbReference type="PANTHER" id="PTHR30036:SF1">
    <property type="entry name" value="D-XYLOSE-BINDING PERIPLASMIC PROTEIN"/>
    <property type="match status" value="1"/>
</dbReference>
<feature type="signal peptide" evidence="4">
    <location>
        <begin position="1"/>
        <end position="24"/>
    </location>
</feature>
<dbReference type="GO" id="GO:0030246">
    <property type="term" value="F:carbohydrate binding"/>
    <property type="evidence" value="ECO:0007669"/>
    <property type="project" value="TreeGrafter"/>
</dbReference>
<dbReference type="InterPro" id="IPR054992">
    <property type="entry name" value="SurfProtP46"/>
</dbReference>
<feature type="region of interest" description="Disordered" evidence="3">
    <location>
        <begin position="423"/>
        <end position="447"/>
    </location>
</feature>
<dbReference type="Proteomes" id="UP000009399">
    <property type="component" value="Chromosome"/>
</dbReference>
<evidence type="ECO:0000259" key="5">
    <source>
        <dbReference type="Pfam" id="PF13407"/>
    </source>
</evidence>
<dbReference type="SUPFAM" id="SSF53822">
    <property type="entry name" value="Periplasmic binding protein-like I"/>
    <property type="match status" value="1"/>
</dbReference>
<evidence type="ECO:0000256" key="1">
    <source>
        <dbReference type="ARBA" id="ARBA00004196"/>
    </source>
</evidence>
<dbReference type="PANTHER" id="PTHR30036">
    <property type="entry name" value="D-XYLOSE-BINDING PERIPLASMIC PROTEIN"/>
    <property type="match status" value="1"/>
</dbReference>
<evidence type="ECO:0000256" key="2">
    <source>
        <dbReference type="ARBA" id="ARBA00022729"/>
    </source>
</evidence>
<keyword evidence="2 4" id="KW-0732">Signal</keyword>
<evidence type="ECO:0000256" key="3">
    <source>
        <dbReference type="SAM" id="MobiDB-lite"/>
    </source>
</evidence>
<dbReference type="InterPro" id="IPR025997">
    <property type="entry name" value="SBP_2_dom"/>
</dbReference>
<evidence type="ECO:0000313" key="7">
    <source>
        <dbReference type="Proteomes" id="UP000009399"/>
    </source>
</evidence>
<dbReference type="GO" id="GO:0030288">
    <property type="term" value="C:outer membrane-bounded periplasmic space"/>
    <property type="evidence" value="ECO:0007669"/>
    <property type="project" value="TreeGrafter"/>
</dbReference>
<sequence length="447" mass="48725">MKKLITKKFLYLSTISTASFVAFASFVACGTTATGLSQTKDHAVTNESIRVALTDPDNPRWINAQKDILNYIDKTEGAISTITKDQNAQNNWLTQQANLNPAPKGFIIAPENGGGVGTAVNSIAEKNIPIVAYDRLITGSTSYDWYVSYDNEKVGELQGLSLAAGLLGKTDGAFKDETEMLNYLKDHMPQETVSFYAVAGSQDDNNSQYFYNGAMKILKKLMENSNGKVVDLSPRGNAVYVPGWNYGDAGQRIQQFFTQYRDSSVPNGVLPVTYDNVTIPKSVLKGFLAPNDGMAEQAVDKLKATNYDVQKVFITGQDYNDTAKKLIKNGEQNMTIYKPDVILGKVAVEVLKTLINKKKTNATATKEDVENALKNNENTKDIHFRYDDTTYKAGSVGAYKNIKAILVNPVVVTKQNVDNPLANAQQSTSANVSVSASGTVPTNGVTQ</sequence>
<dbReference type="KEGG" id="mhs:MOS_186"/>
<feature type="domain" description="Periplasmic binding protein" evidence="5">
    <location>
        <begin position="51"/>
        <end position="359"/>
    </location>
</feature>
<organism evidence="6 7">
    <name type="scientific">Mesomycoplasma hyorhinis SK76</name>
    <dbReference type="NCBI Taxonomy" id="1118964"/>
    <lineage>
        <taxon>Bacteria</taxon>
        <taxon>Bacillati</taxon>
        <taxon>Mycoplasmatota</taxon>
        <taxon>Mycoplasmoidales</taxon>
        <taxon>Metamycoplasmataceae</taxon>
        <taxon>Mesomycoplasma</taxon>
    </lineage>
</organism>
<feature type="chain" id="PRO_5042562217" evidence="4">
    <location>
        <begin position="25"/>
        <end position="447"/>
    </location>
</feature>
<comment type="subcellular location">
    <subcellularLocation>
        <location evidence="1">Cell envelope</location>
    </subcellularLocation>
</comment>